<comment type="caution">
    <text evidence="2">The sequence shown here is derived from an EMBL/GenBank/DDBJ whole genome shotgun (WGS) entry which is preliminary data.</text>
</comment>
<feature type="compositionally biased region" description="Polar residues" evidence="1">
    <location>
        <begin position="7"/>
        <end position="20"/>
    </location>
</feature>
<evidence type="ECO:0000256" key="1">
    <source>
        <dbReference type="SAM" id="MobiDB-lite"/>
    </source>
</evidence>
<gene>
    <name evidence="2" type="ORF">Slati_0190500</name>
</gene>
<organism evidence="2">
    <name type="scientific">Sesamum latifolium</name>
    <dbReference type="NCBI Taxonomy" id="2727402"/>
    <lineage>
        <taxon>Eukaryota</taxon>
        <taxon>Viridiplantae</taxon>
        <taxon>Streptophyta</taxon>
        <taxon>Embryophyta</taxon>
        <taxon>Tracheophyta</taxon>
        <taxon>Spermatophyta</taxon>
        <taxon>Magnoliopsida</taxon>
        <taxon>eudicotyledons</taxon>
        <taxon>Gunneridae</taxon>
        <taxon>Pentapetalae</taxon>
        <taxon>asterids</taxon>
        <taxon>lamiids</taxon>
        <taxon>Lamiales</taxon>
        <taxon>Pedaliaceae</taxon>
        <taxon>Sesamum</taxon>
    </lineage>
</organism>
<accession>A0AAW2YBB2</accession>
<feature type="compositionally biased region" description="Polar residues" evidence="1">
    <location>
        <begin position="80"/>
        <end position="108"/>
    </location>
</feature>
<feature type="region of interest" description="Disordered" evidence="1">
    <location>
        <begin position="1"/>
        <end position="20"/>
    </location>
</feature>
<protein>
    <submittedName>
        <fullName evidence="2">Uncharacterized protein</fullName>
    </submittedName>
</protein>
<sequence length="136" mass="14966">MKEQMMNYVSLSNNEPLGSDWQDSFQKKTLLVKLSFPKDQSGASSSRRSLANQRPGELATCDLLASDLVPSDWCQRPSDQRPSCQGPSCQRPSASDLVSSHPANSWQATSPPCGLLSSRPAICLFHPMDFILLLLK</sequence>
<evidence type="ECO:0000313" key="2">
    <source>
        <dbReference type="EMBL" id="KAL0463029.1"/>
    </source>
</evidence>
<feature type="region of interest" description="Disordered" evidence="1">
    <location>
        <begin position="74"/>
        <end position="108"/>
    </location>
</feature>
<name>A0AAW2YBB2_9LAMI</name>
<dbReference type="EMBL" id="JACGWN010000001">
    <property type="protein sequence ID" value="KAL0463029.1"/>
    <property type="molecule type" value="Genomic_DNA"/>
</dbReference>
<reference evidence="2" key="2">
    <citation type="journal article" date="2024" name="Plant">
        <title>Genomic evolution and insights into agronomic trait innovations of Sesamum species.</title>
        <authorList>
            <person name="Miao H."/>
            <person name="Wang L."/>
            <person name="Qu L."/>
            <person name="Liu H."/>
            <person name="Sun Y."/>
            <person name="Le M."/>
            <person name="Wang Q."/>
            <person name="Wei S."/>
            <person name="Zheng Y."/>
            <person name="Lin W."/>
            <person name="Duan Y."/>
            <person name="Cao H."/>
            <person name="Xiong S."/>
            <person name="Wang X."/>
            <person name="Wei L."/>
            <person name="Li C."/>
            <person name="Ma Q."/>
            <person name="Ju M."/>
            <person name="Zhao R."/>
            <person name="Li G."/>
            <person name="Mu C."/>
            <person name="Tian Q."/>
            <person name="Mei H."/>
            <person name="Zhang T."/>
            <person name="Gao T."/>
            <person name="Zhang H."/>
        </authorList>
    </citation>
    <scope>NUCLEOTIDE SEQUENCE</scope>
    <source>
        <strain evidence="2">KEN1</strain>
    </source>
</reference>
<proteinExistence type="predicted"/>
<dbReference type="AlphaFoldDB" id="A0AAW2YBB2"/>
<reference evidence="2" key="1">
    <citation type="submission" date="2020-06" db="EMBL/GenBank/DDBJ databases">
        <authorList>
            <person name="Li T."/>
            <person name="Hu X."/>
            <person name="Zhang T."/>
            <person name="Song X."/>
            <person name="Zhang H."/>
            <person name="Dai N."/>
            <person name="Sheng W."/>
            <person name="Hou X."/>
            <person name="Wei L."/>
        </authorList>
    </citation>
    <scope>NUCLEOTIDE SEQUENCE</scope>
    <source>
        <strain evidence="2">KEN1</strain>
        <tissue evidence="2">Leaf</tissue>
    </source>
</reference>